<dbReference type="InterPro" id="IPR045030">
    <property type="entry name" value="LYSM1-4"/>
</dbReference>
<dbReference type="Proteomes" id="UP000504609">
    <property type="component" value="Unplaced"/>
</dbReference>
<feature type="domain" description="LysM" evidence="2">
    <location>
        <begin position="52"/>
        <end position="96"/>
    </location>
</feature>
<dbReference type="SUPFAM" id="SSF54106">
    <property type="entry name" value="LysM domain"/>
    <property type="match status" value="1"/>
</dbReference>
<evidence type="ECO:0000256" key="1">
    <source>
        <dbReference type="SAM" id="MobiDB-lite"/>
    </source>
</evidence>
<dbReference type="Gene3D" id="3.10.350.10">
    <property type="entry name" value="LysM domain"/>
    <property type="match status" value="1"/>
</dbReference>
<accession>A0A6J1GPY6</accession>
<dbReference type="KEGG" id="cmos:111456405"/>
<evidence type="ECO:0000259" key="2">
    <source>
        <dbReference type="PROSITE" id="PS51782"/>
    </source>
</evidence>
<dbReference type="GeneID" id="111456405"/>
<feature type="region of interest" description="Disordered" evidence="1">
    <location>
        <begin position="166"/>
        <end position="198"/>
    </location>
</feature>
<name>A0A6J1GPY6_CUCMO</name>
<organism evidence="3 4">
    <name type="scientific">Cucurbita moschata</name>
    <name type="common">Winter crookneck squash</name>
    <name type="synonym">Cucurbita pepo var. moschata</name>
    <dbReference type="NCBI Taxonomy" id="3662"/>
    <lineage>
        <taxon>Eukaryota</taxon>
        <taxon>Viridiplantae</taxon>
        <taxon>Streptophyta</taxon>
        <taxon>Embryophyta</taxon>
        <taxon>Tracheophyta</taxon>
        <taxon>Spermatophyta</taxon>
        <taxon>Magnoliopsida</taxon>
        <taxon>eudicotyledons</taxon>
        <taxon>Gunneridae</taxon>
        <taxon>Pentapetalae</taxon>
        <taxon>rosids</taxon>
        <taxon>fabids</taxon>
        <taxon>Cucurbitales</taxon>
        <taxon>Cucurbitaceae</taxon>
        <taxon>Cucurbiteae</taxon>
        <taxon>Cucurbita</taxon>
    </lineage>
</organism>
<proteinExistence type="predicted"/>
<dbReference type="InterPro" id="IPR036779">
    <property type="entry name" value="LysM_dom_sf"/>
</dbReference>
<evidence type="ECO:0000313" key="4">
    <source>
        <dbReference type="RefSeq" id="XP_022954018.1"/>
    </source>
</evidence>
<dbReference type="RefSeq" id="XP_022954018.1">
    <property type="nucleotide sequence ID" value="XM_023098250.1"/>
</dbReference>
<dbReference type="CDD" id="cd00118">
    <property type="entry name" value="LysM"/>
    <property type="match status" value="1"/>
</dbReference>
<dbReference type="PANTHER" id="PTHR20932:SF55">
    <property type="entry name" value="LYSM DOMAIN-CONTAINING PROTEIN"/>
    <property type="match status" value="1"/>
</dbReference>
<dbReference type="SMART" id="SM00257">
    <property type="entry name" value="LysM"/>
    <property type="match status" value="1"/>
</dbReference>
<reference evidence="4" key="1">
    <citation type="submission" date="2025-08" db="UniProtKB">
        <authorList>
            <consortium name="RefSeq"/>
        </authorList>
    </citation>
    <scope>IDENTIFICATION</scope>
    <source>
        <tissue evidence="4">Young leaves</tissue>
    </source>
</reference>
<dbReference type="PANTHER" id="PTHR20932">
    <property type="entry name" value="LYSM AND PUTATIVE PEPTIDOGLYCAN-BINDING DOMAIN-CONTAINING PROTEIN"/>
    <property type="match status" value="1"/>
</dbReference>
<gene>
    <name evidence="4" type="primary">LOC111456405</name>
</gene>
<dbReference type="InterPro" id="IPR018392">
    <property type="entry name" value="LysM"/>
</dbReference>
<keyword evidence="3" id="KW-1185">Reference proteome</keyword>
<evidence type="ECO:0000313" key="3">
    <source>
        <dbReference type="Proteomes" id="UP000504609"/>
    </source>
</evidence>
<sequence>MEKGRGSYDENRDCNLLHSNGGMNRTQNNMDIDEPSSTDLSSISLFSGVGFIEHPVSKYDTLAGIAIKYGVEVSDIKRMNSLVTDHQMFALKSLQIPTPGKFPSPHLSKDLDISRNSNCERNATRFMSFNLLDSFQSLRIKSTKLKAPSEAHHANIPTTSETTAYRKGEFNHGGTTTTTTTHPMLASSHNPHQNRHRKSRSFANGFHFENVEFTDIISASAPSGAIDSTKGSEKLVRRRQKSMADFSIAADSVFNKTYISNGECFSMTTKNLDVRLDGGSRINATSNGVTEVSKLTPILTDDVGGGSFMGSNGMMIGGRRSSSTCNLQDTEKGNSSSSMWSTSWSLKTDLQALSTAMVTKSIFDGLPRSTTRYKASMD</sequence>
<protein>
    <submittedName>
        <fullName evidence="4">Uncharacterized protein LOC111456405</fullName>
    </submittedName>
</protein>
<dbReference type="Pfam" id="PF01476">
    <property type="entry name" value="LysM"/>
    <property type="match status" value="1"/>
</dbReference>
<dbReference type="AlphaFoldDB" id="A0A6J1GPY6"/>
<dbReference type="PROSITE" id="PS51782">
    <property type="entry name" value="LYSM"/>
    <property type="match status" value="1"/>
</dbReference>